<accession>Q47650</accession>
<reference evidence="1" key="1">
    <citation type="submission" date="1990-07" db="EMBL/GenBank/DDBJ databases">
        <title>Analysis and sequence of the speC (ornithine decarboxylase) gene of Escherichia coli.</title>
        <authorList>
            <person name="Barroso L.A."/>
            <person name="Moore R."/>
            <person name="Wright J."/>
            <person name="Patel T."/>
            <person name="Boyle S.M."/>
        </authorList>
    </citation>
    <scope>NUCLEOTIDE SEQUENCE</scope>
    <source>
        <strain evidence="1">K-12</strain>
    </source>
</reference>
<keyword evidence="1" id="KW-0675">Receptor</keyword>
<sequence>MCRSAQNRFYRHERLWLRISAHLSPILHE</sequence>
<organism evidence="1">
    <name type="scientific">Escherichia coli</name>
    <dbReference type="NCBI Taxonomy" id="562"/>
    <lineage>
        <taxon>Bacteria</taxon>
        <taxon>Pseudomonadati</taxon>
        <taxon>Pseudomonadota</taxon>
        <taxon>Gammaproteobacteria</taxon>
        <taxon>Enterobacterales</taxon>
        <taxon>Enterobacteriaceae</taxon>
        <taxon>Escherichia</taxon>
    </lineage>
</organism>
<name>Q47650_ECOLX</name>
<reference evidence="1" key="2">
    <citation type="journal article" date="1992" name="Proc. Natl. Acad. Sci. U.S.A.">
        <title>Excretion of putrescine by the putrescine-ornithine antiporter encoded by the potE gene of Escherichia coli.</title>
        <authorList>
            <person name="Kashiwagi K."/>
            <person name="Miyamoto S."/>
            <person name="Suzuki F."/>
            <person name="Kobayashi H."/>
            <person name="Igarashi K."/>
        </authorList>
    </citation>
    <scope>NUCLEOTIDE SEQUENCE</scope>
    <source>
        <strain evidence="1">K-12</strain>
    </source>
</reference>
<protein>
    <submittedName>
        <fullName evidence="1">Cyclic AMP receptor protein</fullName>
    </submittedName>
</protein>
<dbReference type="EMBL" id="M33766">
    <property type="protein sequence ID" value="AAA66175.1"/>
    <property type="molecule type" value="Genomic_DNA"/>
</dbReference>
<dbReference type="PIR" id="I84189">
    <property type="entry name" value="I84189"/>
</dbReference>
<dbReference type="AlphaFoldDB" id="Q47650"/>
<proteinExistence type="predicted"/>
<evidence type="ECO:0000313" key="1">
    <source>
        <dbReference type="EMBL" id="AAA66175.1"/>
    </source>
</evidence>